<comment type="cofactor">
    <cofactor evidence="1 6">
        <name>pyridoxal 5'-phosphate</name>
        <dbReference type="ChEBI" id="CHEBI:597326"/>
    </cofactor>
</comment>
<comment type="similarity">
    <text evidence="2">Belongs to the class-V pyridoxal-phosphate-dependent aminotransferase family. Csd subfamily.</text>
</comment>
<dbReference type="InterPro" id="IPR020578">
    <property type="entry name" value="Aminotrans_V_PyrdxlP_BS"/>
</dbReference>
<organism evidence="8 9">
    <name type="scientific">Ventrimonas faecis</name>
    <dbReference type="NCBI Taxonomy" id="3133170"/>
    <lineage>
        <taxon>Bacteria</taxon>
        <taxon>Bacillati</taxon>
        <taxon>Bacillota</taxon>
        <taxon>Clostridia</taxon>
        <taxon>Lachnospirales</taxon>
        <taxon>Lachnospiraceae</taxon>
        <taxon>Ventrimonas</taxon>
    </lineage>
</organism>
<keyword evidence="9" id="KW-1185">Reference proteome</keyword>
<dbReference type="InterPro" id="IPR016454">
    <property type="entry name" value="Cysteine_dSase"/>
</dbReference>
<proteinExistence type="inferred from homology"/>
<comment type="catalytic activity">
    <reaction evidence="5">
        <text>(sulfur carrier)-H + L-cysteine = (sulfur carrier)-SH + L-alanine</text>
        <dbReference type="Rhea" id="RHEA:43892"/>
        <dbReference type="Rhea" id="RHEA-COMP:14737"/>
        <dbReference type="Rhea" id="RHEA-COMP:14739"/>
        <dbReference type="ChEBI" id="CHEBI:29917"/>
        <dbReference type="ChEBI" id="CHEBI:35235"/>
        <dbReference type="ChEBI" id="CHEBI:57972"/>
        <dbReference type="ChEBI" id="CHEBI:64428"/>
        <dbReference type="EC" id="2.8.1.7"/>
    </reaction>
</comment>
<reference evidence="8 9" key="1">
    <citation type="submission" date="2024-03" db="EMBL/GenBank/DDBJ databases">
        <title>Human intestinal bacterial collection.</title>
        <authorList>
            <person name="Pauvert C."/>
            <person name="Hitch T.C.A."/>
            <person name="Clavel T."/>
        </authorList>
    </citation>
    <scope>NUCLEOTIDE SEQUENCE [LARGE SCALE GENOMIC DNA]</scope>
    <source>
        <strain evidence="8 9">CLA-AP-H27</strain>
    </source>
</reference>
<evidence type="ECO:0000256" key="6">
    <source>
        <dbReference type="RuleBase" id="RU004504"/>
    </source>
</evidence>
<dbReference type="InterPro" id="IPR015424">
    <property type="entry name" value="PyrdxlP-dep_Trfase"/>
</dbReference>
<evidence type="ECO:0000256" key="5">
    <source>
        <dbReference type="ARBA" id="ARBA00050776"/>
    </source>
</evidence>
<gene>
    <name evidence="8" type="ORF">WMO41_04255</name>
</gene>
<evidence type="ECO:0000259" key="7">
    <source>
        <dbReference type="Pfam" id="PF00266"/>
    </source>
</evidence>
<dbReference type="EMBL" id="JBBMFJ010000005">
    <property type="protein sequence ID" value="MEQ2562384.1"/>
    <property type="molecule type" value="Genomic_DNA"/>
</dbReference>
<evidence type="ECO:0000256" key="2">
    <source>
        <dbReference type="ARBA" id="ARBA00010447"/>
    </source>
</evidence>
<protein>
    <recommendedName>
        <fullName evidence="3">cysteine desulfurase</fullName>
        <ecNumber evidence="3">2.8.1.7</ecNumber>
    </recommendedName>
</protein>
<dbReference type="InterPro" id="IPR010969">
    <property type="entry name" value="Cys_dSase-rel_unknwn_funct"/>
</dbReference>
<dbReference type="InterPro" id="IPR015422">
    <property type="entry name" value="PyrdxlP-dep_Trfase_small"/>
</dbReference>
<dbReference type="GO" id="GO:0008483">
    <property type="term" value="F:transaminase activity"/>
    <property type="evidence" value="ECO:0007669"/>
    <property type="project" value="UniProtKB-KW"/>
</dbReference>
<feature type="domain" description="Aminotransferase class V" evidence="7">
    <location>
        <begin position="2"/>
        <end position="368"/>
    </location>
</feature>
<dbReference type="NCBIfam" id="TIGR01977">
    <property type="entry name" value="am_tr_V_EF2568"/>
    <property type="match status" value="1"/>
</dbReference>
<evidence type="ECO:0000256" key="1">
    <source>
        <dbReference type="ARBA" id="ARBA00001933"/>
    </source>
</evidence>
<comment type="caution">
    <text evidence="8">The sequence shown here is derived from an EMBL/GenBank/DDBJ whole genome shotgun (WGS) entry which is preliminary data.</text>
</comment>
<dbReference type="EC" id="2.8.1.7" evidence="3"/>
<evidence type="ECO:0000256" key="3">
    <source>
        <dbReference type="ARBA" id="ARBA00012239"/>
    </source>
</evidence>
<dbReference type="Pfam" id="PF00266">
    <property type="entry name" value="Aminotran_5"/>
    <property type="match status" value="1"/>
</dbReference>
<keyword evidence="8" id="KW-0808">Transferase</keyword>
<sequence length="381" mass="41338">MIYLDNAATSLHKPETVADAVYKVLVSGSVGNAARGSNEASLQALRLAVETRSRLGELFGYPHPNQVAFSMNATDSLNMAIQGLLEPGDHVITTQMEHNSVLRPLYRKEKEGIDLTIIPCDEKGRICLDVLAGSIRPDTKALICTHASNLTGNVNDLEKLGAMCHENGTLFVVDAAQTAGLLPIDMERMHIDVLCFSGHKGLLGPQGMGGICVREGVKMKPFRVGGTGIRTYDKEQPEEMPTLLEAGTLNMPGIAGLLAGVEYILEKGTDAIWRQADAYARAFYEGVKHLSGVRLYGDFDAAIRTPVVTLNLKDYDSAAVGDELMQRFGIAVRSGGHCAPLMHRALGTGKQGAVRFSFSYFNTMEEVQEAVKAMRILAWEE</sequence>
<dbReference type="PIRSF" id="PIRSF005572">
    <property type="entry name" value="NifS"/>
    <property type="match status" value="1"/>
</dbReference>
<keyword evidence="4" id="KW-0663">Pyridoxal phosphate</keyword>
<evidence type="ECO:0000256" key="4">
    <source>
        <dbReference type="ARBA" id="ARBA00022898"/>
    </source>
</evidence>
<dbReference type="Gene3D" id="3.40.640.10">
    <property type="entry name" value="Type I PLP-dependent aspartate aminotransferase-like (Major domain)"/>
    <property type="match status" value="1"/>
</dbReference>
<keyword evidence="8" id="KW-0032">Aminotransferase</keyword>
<dbReference type="SUPFAM" id="SSF53383">
    <property type="entry name" value="PLP-dependent transferases"/>
    <property type="match status" value="1"/>
</dbReference>
<dbReference type="PANTHER" id="PTHR43586:SF4">
    <property type="entry name" value="ISOPENICILLIN N EPIMERASE"/>
    <property type="match status" value="1"/>
</dbReference>
<dbReference type="Gene3D" id="3.90.1150.10">
    <property type="entry name" value="Aspartate Aminotransferase, domain 1"/>
    <property type="match status" value="1"/>
</dbReference>
<accession>A0ABV1HJ93</accession>
<dbReference type="RefSeq" id="WP_349228700.1">
    <property type="nucleotide sequence ID" value="NZ_JBBMFJ010000005.1"/>
</dbReference>
<dbReference type="InterPro" id="IPR000192">
    <property type="entry name" value="Aminotrans_V_dom"/>
</dbReference>
<dbReference type="InterPro" id="IPR015421">
    <property type="entry name" value="PyrdxlP-dep_Trfase_major"/>
</dbReference>
<dbReference type="PANTHER" id="PTHR43586">
    <property type="entry name" value="CYSTEINE DESULFURASE"/>
    <property type="match status" value="1"/>
</dbReference>
<dbReference type="Proteomes" id="UP001437460">
    <property type="component" value="Unassembled WGS sequence"/>
</dbReference>
<name>A0ABV1HJ93_9FIRM</name>
<evidence type="ECO:0000313" key="8">
    <source>
        <dbReference type="EMBL" id="MEQ2562384.1"/>
    </source>
</evidence>
<dbReference type="PROSITE" id="PS00595">
    <property type="entry name" value="AA_TRANSFER_CLASS_5"/>
    <property type="match status" value="1"/>
</dbReference>
<evidence type="ECO:0000313" key="9">
    <source>
        <dbReference type="Proteomes" id="UP001437460"/>
    </source>
</evidence>